<keyword evidence="2" id="KW-1185">Reference proteome</keyword>
<organism evidence="2 3">
    <name type="scientific">Crassostrea virginica</name>
    <name type="common">Eastern oyster</name>
    <dbReference type="NCBI Taxonomy" id="6565"/>
    <lineage>
        <taxon>Eukaryota</taxon>
        <taxon>Metazoa</taxon>
        <taxon>Spiralia</taxon>
        <taxon>Lophotrochozoa</taxon>
        <taxon>Mollusca</taxon>
        <taxon>Bivalvia</taxon>
        <taxon>Autobranchia</taxon>
        <taxon>Pteriomorphia</taxon>
        <taxon>Ostreida</taxon>
        <taxon>Ostreoidea</taxon>
        <taxon>Ostreidae</taxon>
        <taxon>Crassostrea</taxon>
    </lineage>
</organism>
<accession>A0A8B8ELL0</accession>
<dbReference type="KEGG" id="cvn:111135217"/>
<feature type="compositionally biased region" description="Basic and acidic residues" evidence="1">
    <location>
        <begin position="330"/>
        <end position="347"/>
    </location>
</feature>
<feature type="compositionally biased region" description="Polar residues" evidence="1">
    <location>
        <begin position="269"/>
        <end position="282"/>
    </location>
</feature>
<dbReference type="GeneID" id="111135217"/>
<feature type="region of interest" description="Disordered" evidence="1">
    <location>
        <begin position="265"/>
        <end position="358"/>
    </location>
</feature>
<feature type="region of interest" description="Disordered" evidence="1">
    <location>
        <begin position="453"/>
        <end position="551"/>
    </location>
</feature>
<feature type="region of interest" description="Disordered" evidence="1">
    <location>
        <begin position="565"/>
        <end position="669"/>
    </location>
</feature>
<dbReference type="Pfam" id="PF14580">
    <property type="entry name" value="LRR_9"/>
    <property type="match status" value="1"/>
</dbReference>
<dbReference type="InterPro" id="IPR001611">
    <property type="entry name" value="Leu-rich_rpt"/>
</dbReference>
<dbReference type="OrthoDB" id="676979at2759"/>
<feature type="compositionally biased region" description="Acidic residues" evidence="1">
    <location>
        <begin position="453"/>
        <end position="466"/>
    </location>
</feature>
<reference evidence="2" key="1">
    <citation type="submission" date="2024-06" db="UniProtKB">
        <authorList>
            <consortium name="RefSeq"/>
        </authorList>
    </citation>
    <scope>NUCLEOTIDE SEQUENCE [LARGE SCALE GENOMIC DNA]</scope>
</reference>
<feature type="compositionally biased region" description="Basic and acidic residues" evidence="1">
    <location>
        <begin position="500"/>
        <end position="522"/>
    </location>
</feature>
<sequence>MAVAQDSLYHRLQMMSSALDSRPTSALARGVQITEFKETRVNPEPVVLEDSDLLLEQYLSPGKLRLLTGIDNLDDVYRLELKVDTKETSLGNFGSLLPNLTQLKLSNSNIPCIRDLGSSLRNVTVLWMSRCGLYELDGISSMLSLKELYLSYNEICDISPLSMLDSLQILDLEGNNIDDTQQIHYLAMCSNLSSLTLEGNPVCVLPTPDSSESEDYDYRWTVKKTIPHLKILDEEPLQSEPSTSKKKNVFDDDWAYLEELQRDVGIGGSTESLNTSETSPPESTGRPGTASLRPTTGYRPGSALRPSSGFRPLTASRRPATTSGGNVRPRTAEKLTREEEAEDKNVTEDASSELTMGNVVCGNPSKALFSRRKINPGSQPKNEATGLKLFPQLLHKPEHTYDPVPDDDKEREDIVAELKEWKQHHEKIMEKINAEKAPQVLKIDHDDAISISSEEEITDEEDEDADSAAGFTPLQERDRPISTYKPVSFDRLVSSDGPDSGDKAVSIERPISSERPRSKGERVSSSPLPEFTAPITPPKILGQVREPPSEELQEEIIEALKMEGLTTEGKKVEPEEPPETPETLQLKSRLENQALNPHRPCPPIKPLGRFSPDGPIMPRAPPPSAVSRNMLSKSMAVPVQRNSPNSPDSGSPVIGPSASMDRPVLQNRPFTARAVLSTVRRQLPQVPTLPSKPSFPK</sequence>
<dbReference type="PANTHER" id="PTHR22708:SF0">
    <property type="entry name" value="LEUCINE-RICH REPEAT-CONTAINING PROTEIN 56"/>
    <property type="match status" value="1"/>
</dbReference>
<feature type="compositionally biased region" description="Polar residues" evidence="1">
    <location>
        <begin position="640"/>
        <end position="649"/>
    </location>
</feature>
<proteinExistence type="predicted"/>
<reference evidence="3" key="2">
    <citation type="submission" date="2025-08" db="UniProtKB">
        <authorList>
            <consortium name="RefSeq"/>
        </authorList>
    </citation>
    <scope>IDENTIFICATION</scope>
    <source>
        <tissue evidence="3">Whole sample</tissue>
    </source>
</reference>
<name>A0A8B8ELL0_CRAVI</name>
<evidence type="ECO:0000256" key="1">
    <source>
        <dbReference type="SAM" id="MobiDB-lite"/>
    </source>
</evidence>
<dbReference type="SUPFAM" id="SSF52058">
    <property type="entry name" value="L domain-like"/>
    <property type="match status" value="1"/>
</dbReference>
<protein>
    <submittedName>
        <fullName evidence="3">Leucine-rich repeat-containing protein 56-like</fullName>
    </submittedName>
</protein>
<dbReference type="InterPro" id="IPR032675">
    <property type="entry name" value="LRR_dom_sf"/>
</dbReference>
<evidence type="ECO:0000313" key="3">
    <source>
        <dbReference type="RefSeq" id="XP_022340791.1"/>
    </source>
</evidence>
<dbReference type="RefSeq" id="XP_022340791.1">
    <property type="nucleotide sequence ID" value="XM_022485083.1"/>
</dbReference>
<dbReference type="InterPro" id="IPR040091">
    <property type="entry name" value="LRRC56"/>
</dbReference>
<dbReference type="PANTHER" id="PTHR22708">
    <property type="entry name" value="LEUCINE-RICH REPEAT-CONTAINING PROTEIN 56"/>
    <property type="match status" value="1"/>
</dbReference>
<gene>
    <name evidence="3" type="primary">LOC111135217</name>
</gene>
<dbReference type="Proteomes" id="UP000694844">
    <property type="component" value="Chromosome 1"/>
</dbReference>
<evidence type="ECO:0000313" key="2">
    <source>
        <dbReference type="Proteomes" id="UP000694844"/>
    </source>
</evidence>
<dbReference type="Gene3D" id="3.80.10.10">
    <property type="entry name" value="Ribonuclease Inhibitor"/>
    <property type="match status" value="1"/>
</dbReference>
<dbReference type="PROSITE" id="PS51450">
    <property type="entry name" value="LRR"/>
    <property type="match status" value="2"/>
</dbReference>
<dbReference type="AlphaFoldDB" id="A0A8B8ELL0"/>